<feature type="non-terminal residue" evidence="4">
    <location>
        <position position="99"/>
    </location>
</feature>
<dbReference type="PROSITE" id="PS50092">
    <property type="entry name" value="TSP1"/>
    <property type="match status" value="1"/>
</dbReference>
<proteinExistence type="predicted"/>
<name>A0ABU7CVJ4_9TELE</name>
<protein>
    <submittedName>
        <fullName evidence="4">Semaphorin-5A</fullName>
    </submittedName>
</protein>
<comment type="subcellular location">
    <subcellularLocation>
        <location evidence="1">Membrane</location>
    </subcellularLocation>
</comment>
<organism evidence="4 5">
    <name type="scientific">Characodon lateralis</name>
    <dbReference type="NCBI Taxonomy" id="208331"/>
    <lineage>
        <taxon>Eukaryota</taxon>
        <taxon>Metazoa</taxon>
        <taxon>Chordata</taxon>
        <taxon>Craniata</taxon>
        <taxon>Vertebrata</taxon>
        <taxon>Euteleostomi</taxon>
        <taxon>Actinopterygii</taxon>
        <taxon>Neopterygii</taxon>
        <taxon>Teleostei</taxon>
        <taxon>Neoteleostei</taxon>
        <taxon>Acanthomorphata</taxon>
        <taxon>Ovalentaria</taxon>
        <taxon>Atherinomorphae</taxon>
        <taxon>Cyprinodontiformes</taxon>
        <taxon>Goodeidae</taxon>
        <taxon>Characodon</taxon>
    </lineage>
</organism>
<accession>A0ABU7CVJ4</accession>
<dbReference type="Proteomes" id="UP001352852">
    <property type="component" value="Unassembled WGS sequence"/>
</dbReference>
<evidence type="ECO:0000256" key="1">
    <source>
        <dbReference type="ARBA" id="ARBA00004370"/>
    </source>
</evidence>
<comment type="caution">
    <text evidence="4">The sequence shown here is derived from an EMBL/GenBank/DDBJ whole genome shotgun (WGS) entry which is preliminary data.</text>
</comment>
<evidence type="ECO:0000256" key="2">
    <source>
        <dbReference type="ARBA" id="ARBA00023136"/>
    </source>
</evidence>
<dbReference type="Gene3D" id="2.20.100.10">
    <property type="entry name" value="Thrombospondin type-1 (TSP1) repeat"/>
    <property type="match status" value="1"/>
</dbReference>
<dbReference type="Pfam" id="PF01437">
    <property type="entry name" value="PSI"/>
    <property type="match status" value="1"/>
</dbReference>
<dbReference type="InterPro" id="IPR002165">
    <property type="entry name" value="Plexin_repeat"/>
</dbReference>
<dbReference type="SUPFAM" id="SSF103575">
    <property type="entry name" value="Plexin repeat"/>
    <property type="match status" value="1"/>
</dbReference>
<dbReference type="Gene3D" id="3.30.1680.10">
    <property type="entry name" value="ligand-binding face of the semaphorins, domain 2"/>
    <property type="match status" value="1"/>
</dbReference>
<evidence type="ECO:0000256" key="3">
    <source>
        <dbReference type="ARBA" id="ARBA00023180"/>
    </source>
</evidence>
<reference evidence="4 5" key="1">
    <citation type="submission" date="2021-06" db="EMBL/GenBank/DDBJ databases">
        <authorList>
            <person name="Palmer J.M."/>
        </authorList>
    </citation>
    <scope>NUCLEOTIDE SEQUENCE [LARGE SCALE GENOMIC DNA]</scope>
    <source>
        <strain evidence="4 5">CL_MEX2019</strain>
        <tissue evidence="4">Muscle</tissue>
    </source>
</reference>
<feature type="non-terminal residue" evidence="4">
    <location>
        <position position="1"/>
    </location>
</feature>
<sequence>ACVGARDPYCGWDLLLKKCTTLEESVRMSQWEQSITKCPVRNVTVDGGFGAWSVWSTCTHNDGSSAGACLCRTRACDNPAPQCGGQKCYGISVEVANCS</sequence>
<dbReference type="InterPro" id="IPR000884">
    <property type="entry name" value="TSP1_rpt"/>
</dbReference>
<evidence type="ECO:0000313" key="5">
    <source>
        <dbReference type="Proteomes" id="UP001352852"/>
    </source>
</evidence>
<dbReference type="EMBL" id="JAHUTJ010004481">
    <property type="protein sequence ID" value="MED6265905.1"/>
    <property type="molecule type" value="Genomic_DNA"/>
</dbReference>
<keyword evidence="2" id="KW-0472">Membrane</keyword>
<evidence type="ECO:0000313" key="4">
    <source>
        <dbReference type="EMBL" id="MED6265905.1"/>
    </source>
</evidence>
<dbReference type="SUPFAM" id="SSF82895">
    <property type="entry name" value="TSP-1 type 1 repeat"/>
    <property type="match status" value="1"/>
</dbReference>
<keyword evidence="5" id="KW-1185">Reference proteome</keyword>
<gene>
    <name evidence="4" type="primary">SEMA5A_3</name>
    <name evidence="4" type="ORF">CHARACLAT_030229</name>
</gene>
<keyword evidence="3" id="KW-0325">Glycoprotein</keyword>
<dbReference type="InterPro" id="IPR036383">
    <property type="entry name" value="TSP1_rpt_sf"/>
</dbReference>